<evidence type="ECO:0000256" key="1">
    <source>
        <dbReference type="SAM" id="MobiDB-lite"/>
    </source>
</evidence>
<gene>
    <name evidence="2" type="ORF">T11_15622</name>
</gene>
<keyword evidence="3" id="KW-1185">Reference proteome</keyword>
<dbReference type="OrthoDB" id="10271638at2759"/>
<reference evidence="2 3" key="1">
    <citation type="submission" date="2015-01" db="EMBL/GenBank/DDBJ databases">
        <title>Evolution of Trichinella species and genotypes.</title>
        <authorList>
            <person name="Korhonen P.K."/>
            <person name="Edoardo P."/>
            <person name="Giuseppe L.R."/>
            <person name="Gasser R.B."/>
        </authorList>
    </citation>
    <scope>NUCLEOTIDE SEQUENCE [LARGE SCALE GENOMIC DNA]</scope>
    <source>
        <strain evidence="2">ISS1029</strain>
    </source>
</reference>
<protein>
    <submittedName>
        <fullName evidence="2">Uncharacterized protein</fullName>
    </submittedName>
</protein>
<evidence type="ECO:0000313" key="2">
    <source>
        <dbReference type="EMBL" id="KRZ00746.1"/>
    </source>
</evidence>
<proteinExistence type="predicted"/>
<feature type="region of interest" description="Disordered" evidence="1">
    <location>
        <begin position="1"/>
        <end position="25"/>
    </location>
</feature>
<dbReference type="EMBL" id="JYDP01000404">
    <property type="protein sequence ID" value="KRZ00746.1"/>
    <property type="molecule type" value="Genomic_DNA"/>
</dbReference>
<accession>A0A0V1GRN0</accession>
<dbReference type="AlphaFoldDB" id="A0A0V1GRN0"/>
<name>A0A0V1GRN0_9BILA</name>
<organism evidence="2 3">
    <name type="scientific">Trichinella zimbabwensis</name>
    <dbReference type="NCBI Taxonomy" id="268475"/>
    <lineage>
        <taxon>Eukaryota</taxon>
        <taxon>Metazoa</taxon>
        <taxon>Ecdysozoa</taxon>
        <taxon>Nematoda</taxon>
        <taxon>Enoplea</taxon>
        <taxon>Dorylaimia</taxon>
        <taxon>Trichinellida</taxon>
        <taxon>Trichinellidae</taxon>
        <taxon>Trichinella</taxon>
    </lineage>
</organism>
<evidence type="ECO:0000313" key="3">
    <source>
        <dbReference type="Proteomes" id="UP000055024"/>
    </source>
</evidence>
<sequence>MISAHKKPLTIEVGSEFPQSPHQPEHLPSCHAVATFWLGQRAARVSHNPFFTAILLTQNSTKSISASIHVD</sequence>
<dbReference type="Proteomes" id="UP000055024">
    <property type="component" value="Unassembled WGS sequence"/>
</dbReference>
<comment type="caution">
    <text evidence="2">The sequence shown here is derived from an EMBL/GenBank/DDBJ whole genome shotgun (WGS) entry which is preliminary data.</text>
</comment>